<dbReference type="InterPro" id="IPR036832">
    <property type="entry name" value="PPK_N_dom_sf"/>
</dbReference>
<dbReference type="InterPro" id="IPR041108">
    <property type="entry name" value="PP_kinase_C_1"/>
</dbReference>
<keyword evidence="6 8" id="KW-0067">ATP-binding</keyword>
<reference evidence="15 16" key="1">
    <citation type="submission" date="2015-09" db="EMBL/GenBank/DDBJ databases">
        <title>Sorangium comparison.</title>
        <authorList>
            <person name="Zaburannyi N."/>
            <person name="Bunk B."/>
            <person name="Overmann J."/>
            <person name="Mueller R."/>
        </authorList>
    </citation>
    <scope>NUCLEOTIDE SEQUENCE [LARGE SCALE GENOMIC DNA]</scope>
    <source>
        <strain evidence="15 16">So ceGT47</strain>
    </source>
</reference>
<feature type="binding site" evidence="8">
    <location>
        <position position="539"/>
    </location>
    <ligand>
        <name>ATP</name>
        <dbReference type="ChEBI" id="CHEBI:30616"/>
    </ligand>
</feature>
<feature type="compositionally biased region" description="Pro residues" evidence="10">
    <location>
        <begin position="52"/>
        <end position="69"/>
    </location>
</feature>
<dbReference type="Pfam" id="PF13089">
    <property type="entry name" value="PP_kinase_N"/>
    <property type="match status" value="1"/>
</dbReference>
<dbReference type="CDD" id="cd09165">
    <property type="entry name" value="PLDc_PaPPK1_C1_like"/>
    <property type="match status" value="1"/>
</dbReference>
<dbReference type="GO" id="GO:0046872">
    <property type="term" value="F:metal ion binding"/>
    <property type="evidence" value="ECO:0007669"/>
    <property type="project" value="UniProtKB-KW"/>
</dbReference>
<evidence type="ECO:0000256" key="10">
    <source>
        <dbReference type="SAM" id="MobiDB-lite"/>
    </source>
</evidence>
<feature type="domain" description="Polyphosphate kinase C-terminal" evidence="13">
    <location>
        <begin position="574"/>
        <end position="746"/>
    </location>
</feature>
<dbReference type="CDD" id="cd09168">
    <property type="entry name" value="PLDc_PaPPK1_C2_like"/>
    <property type="match status" value="1"/>
</dbReference>
<comment type="function">
    <text evidence="8 9">Catalyzes the reversible transfer of the terminal phosphate of ATP to form a long-chain polyphosphate (polyP).</text>
</comment>
<accession>A0A4P2PVB8</accession>
<dbReference type="Pfam" id="PF02503">
    <property type="entry name" value="PP_kinase"/>
    <property type="match status" value="1"/>
</dbReference>
<feature type="domain" description="Polyphosphate kinase C-terminal" evidence="14">
    <location>
        <begin position="402"/>
        <end position="567"/>
    </location>
</feature>
<dbReference type="HAMAP" id="MF_00347">
    <property type="entry name" value="Polyphosphate_kinase"/>
    <property type="match status" value="1"/>
</dbReference>
<dbReference type="SUPFAM" id="SSF56024">
    <property type="entry name" value="Phospholipase D/nuclease"/>
    <property type="match status" value="2"/>
</dbReference>
<feature type="binding site" evidence="8">
    <location>
        <position position="635"/>
    </location>
    <ligand>
        <name>ATP</name>
        <dbReference type="ChEBI" id="CHEBI:30616"/>
    </ligand>
</feature>
<dbReference type="Proteomes" id="UP000295781">
    <property type="component" value="Chromosome"/>
</dbReference>
<dbReference type="RefSeq" id="WP_129345486.1">
    <property type="nucleotide sequence ID" value="NZ_CP012670.1"/>
</dbReference>
<dbReference type="NCBIfam" id="NF003918">
    <property type="entry name" value="PRK05443.1-2"/>
    <property type="match status" value="1"/>
</dbReference>
<dbReference type="SUPFAM" id="SSF143724">
    <property type="entry name" value="PHP14-like"/>
    <property type="match status" value="1"/>
</dbReference>
<dbReference type="Gene3D" id="3.30.870.10">
    <property type="entry name" value="Endonuclease Chain A"/>
    <property type="match status" value="2"/>
</dbReference>
<dbReference type="Pfam" id="PF13090">
    <property type="entry name" value="PP_kinase_C"/>
    <property type="match status" value="1"/>
</dbReference>
<dbReference type="PANTHER" id="PTHR30218">
    <property type="entry name" value="POLYPHOSPHATE KINASE"/>
    <property type="match status" value="1"/>
</dbReference>
<dbReference type="GO" id="GO:0005524">
    <property type="term" value="F:ATP binding"/>
    <property type="evidence" value="ECO:0007669"/>
    <property type="project" value="UniProtKB-KW"/>
</dbReference>
<keyword evidence="2 8" id="KW-0808">Transferase</keyword>
<keyword evidence="4 8" id="KW-0547">Nucleotide-binding</keyword>
<comment type="catalytic activity">
    <reaction evidence="8 9">
        <text>[phosphate](n) + ATP = [phosphate](n+1) + ADP</text>
        <dbReference type="Rhea" id="RHEA:19573"/>
        <dbReference type="Rhea" id="RHEA-COMP:9859"/>
        <dbReference type="Rhea" id="RHEA-COMP:14280"/>
        <dbReference type="ChEBI" id="CHEBI:16838"/>
        <dbReference type="ChEBI" id="CHEBI:30616"/>
        <dbReference type="ChEBI" id="CHEBI:456216"/>
        <dbReference type="EC" id="2.7.4.1"/>
    </reaction>
</comment>
<dbReference type="Gene3D" id="3.30.1840.10">
    <property type="entry name" value="Polyphosphate kinase middle domain"/>
    <property type="match status" value="1"/>
</dbReference>
<evidence type="ECO:0000256" key="2">
    <source>
        <dbReference type="ARBA" id="ARBA00022679"/>
    </source>
</evidence>
<evidence type="ECO:0000256" key="6">
    <source>
        <dbReference type="ARBA" id="ARBA00022840"/>
    </source>
</evidence>
<feature type="region of interest" description="Disordered" evidence="10">
    <location>
        <begin position="775"/>
        <end position="797"/>
    </location>
</feature>
<evidence type="ECO:0000259" key="13">
    <source>
        <dbReference type="Pfam" id="PF13090"/>
    </source>
</evidence>
<dbReference type="InterPro" id="IPR025200">
    <property type="entry name" value="PPK_C_dom2"/>
</dbReference>
<evidence type="ECO:0000313" key="15">
    <source>
        <dbReference type="EMBL" id="AUX20373.1"/>
    </source>
</evidence>
<feature type="compositionally biased region" description="Basic residues" evidence="10">
    <location>
        <begin position="785"/>
        <end position="797"/>
    </location>
</feature>
<feature type="active site" description="Phosphohistidine intermediate" evidence="8">
    <location>
        <position position="506"/>
    </location>
</feature>
<comment type="PTM">
    <text evidence="8 9">An intermediate of this reaction is the autophosphorylated ppk in which a phosphate is covalently linked to a histidine residue through a N-P bond.</text>
</comment>
<dbReference type="GO" id="GO:0006799">
    <property type="term" value="P:polyphosphate biosynthetic process"/>
    <property type="evidence" value="ECO:0007669"/>
    <property type="project" value="UniProtKB-UniRule"/>
</dbReference>
<feature type="binding site" evidence="8">
    <location>
        <position position="446"/>
    </location>
    <ligand>
        <name>Mg(2+)</name>
        <dbReference type="ChEBI" id="CHEBI:18420"/>
    </ligand>
</feature>
<dbReference type="GO" id="GO:0009358">
    <property type="term" value="C:polyphosphate kinase complex"/>
    <property type="evidence" value="ECO:0007669"/>
    <property type="project" value="InterPro"/>
</dbReference>
<feature type="domain" description="Polyphosphate kinase middle" evidence="11">
    <location>
        <begin position="195"/>
        <end position="374"/>
    </location>
</feature>
<keyword evidence="7 8" id="KW-0460">Magnesium</keyword>
<evidence type="ECO:0000313" key="16">
    <source>
        <dbReference type="Proteomes" id="UP000295781"/>
    </source>
</evidence>
<comment type="cofactor">
    <cofactor evidence="8">
        <name>Mg(2+)</name>
        <dbReference type="ChEBI" id="CHEBI:18420"/>
    </cofactor>
</comment>
<evidence type="ECO:0000259" key="11">
    <source>
        <dbReference type="Pfam" id="PF02503"/>
    </source>
</evidence>
<dbReference type="NCBIfam" id="NF003921">
    <property type="entry name" value="PRK05443.2-2"/>
    <property type="match status" value="1"/>
</dbReference>
<evidence type="ECO:0000256" key="7">
    <source>
        <dbReference type="ARBA" id="ARBA00022842"/>
    </source>
</evidence>
<dbReference type="EC" id="2.7.4.1" evidence="8 9"/>
<dbReference type="FunFam" id="3.30.870.10:FF:000001">
    <property type="entry name" value="Polyphosphate kinase"/>
    <property type="match status" value="1"/>
</dbReference>
<evidence type="ECO:0000256" key="1">
    <source>
        <dbReference type="ARBA" id="ARBA00022553"/>
    </source>
</evidence>
<keyword evidence="1 8" id="KW-0597">Phosphoprotein</keyword>
<feature type="binding site" evidence="8">
    <location>
        <position position="476"/>
    </location>
    <ligand>
        <name>Mg(2+)</name>
        <dbReference type="ChEBI" id="CHEBI:18420"/>
    </ligand>
</feature>
<gene>
    <name evidence="8 15" type="primary">ppk</name>
    <name evidence="15" type="ORF">SOCEGT47_008420</name>
</gene>
<name>A0A4P2PVB8_SORCE</name>
<dbReference type="GO" id="GO:0008976">
    <property type="term" value="F:polyphosphate kinase activity"/>
    <property type="evidence" value="ECO:0007669"/>
    <property type="project" value="UniProtKB-UniRule"/>
</dbReference>
<dbReference type="PANTHER" id="PTHR30218:SF0">
    <property type="entry name" value="POLYPHOSPHATE KINASE"/>
    <property type="match status" value="1"/>
</dbReference>
<comment type="similarity">
    <text evidence="8 9">Belongs to the polyphosphate kinase 1 (PPK1) family.</text>
</comment>
<dbReference type="EMBL" id="CP012670">
    <property type="protein sequence ID" value="AUX20373.1"/>
    <property type="molecule type" value="Genomic_DNA"/>
</dbReference>
<dbReference type="SUPFAM" id="SSF140356">
    <property type="entry name" value="PPK N-terminal domain-like"/>
    <property type="match status" value="1"/>
</dbReference>
<dbReference type="PIRSF" id="PIRSF015589">
    <property type="entry name" value="PP_kinase"/>
    <property type="match status" value="1"/>
</dbReference>
<evidence type="ECO:0000256" key="4">
    <source>
        <dbReference type="ARBA" id="ARBA00022741"/>
    </source>
</evidence>
<evidence type="ECO:0000259" key="12">
    <source>
        <dbReference type="Pfam" id="PF13089"/>
    </source>
</evidence>
<dbReference type="InterPro" id="IPR024953">
    <property type="entry name" value="PP_kinase_middle"/>
</dbReference>
<dbReference type="InterPro" id="IPR003414">
    <property type="entry name" value="PP_kinase"/>
</dbReference>
<keyword evidence="5 8" id="KW-0418">Kinase</keyword>
<dbReference type="NCBIfam" id="TIGR03705">
    <property type="entry name" value="poly_P_kin"/>
    <property type="match status" value="1"/>
</dbReference>
<evidence type="ECO:0000256" key="3">
    <source>
        <dbReference type="ARBA" id="ARBA00022723"/>
    </source>
</evidence>
<sequence>MVDQPSTSDGVLATGHGNDAEPAHASRPGAGSSEPAGPRSGASVAPASGPASIPPASGPASIPPAPAPLPAEGDPSHYLNRELSWLEFNARVLAEASSPEVPLFERLKFLGIFFSNLDEFFMVRVAGLQAQTQRTIAEVPPDGLTPHEQLVAISGRVHALVDEAYRLWGADLIPALQRAGIVIVRPDELEPAELSALDERFRTEIFPILTPLAIDPGHPFPHLRNKMINLGIMFSREHEAQEPGFAVIQVPPMLSRLMRVRVDGAARAFVLLEDVIARHVKDFFPSGRLRGTYPFRVTRNWDLEIDEEEGEDLLETIQAELRRRDRGNAVRVEIGVGEGGVGASVQRLCRALNVDSSLAVYRVSGPLHIADLMGIVADDERREYRDEPFSPQVPPVFRDVEDIFAVVREQDVLLHHPYESFDPVAEFVSRAADDPNVLAIKQTLYRTGGDSPILKALARAAESGKQVTAIVELKARFDEASNIQWARTLERSGVQVIYGLLGLKTHAKALLVVRREKDRLRRYVHLSTGNYNPQTARIYTDIGLFTVNREIGEDMTSFFNLLTGYSAPPKWNRLLVAPLGLHEAVLGFIAREAAHARAGRKAEIVAQMNALVDVDVIDALYAASQAGVDIKLAVRGICCLRPGIPGLSERIQVRAVIDRFLEHKRLFRFANGGNEEIYMSSADWMPRNFHRRVEVMIPILDSSVRARVNDILNTTISDTVKTWELASDGGYHKLALSPGAPAVRSQQRFIELARERVKLSDPLARGGGRFHILRVPVSPSDGESRHRKTAKKKKGLP</sequence>
<dbReference type="AlphaFoldDB" id="A0A4P2PVB8"/>
<dbReference type="OrthoDB" id="9761456at2"/>
<protein>
    <recommendedName>
        <fullName evidence="8 9">Polyphosphate kinase</fullName>
        <ecNumber evidence="8 9">2.7.4.1</ecNumber>
    </recommendedName>
    <alternativeName>
        <fullName evidence="8">ATP-polyphosphate phosphotransferase</fullName>
    </alternativeName>
    <alternativeName>
        <fullName evidence="8">Polyphosphoric acid kinase</fullName>
    </alternativeName>
</protein>
<feature type="binding site" evidence="8">
    <location>
        <position position="116"/>
    </location>
    <ligand>
        <name>ATP</name>
        <dbReference type="ChEBI" id="CHEBI:30616"/>
    </ligand>
</feature>
<evidence type="ECO:0000256" key="8">
    <source>
        <dbReference type="HAMAP-Rule" id="MF_00347"/>
    </source>
</evidence>
<organism evidence="15 16">
    <name type="scientific">Sorangium cellulosum</name>
    <name type="common">Polyangium cellulosum</name>
    <dbReference type="NCBI Taxonomy" id="56"/>
    <lineage>
        <taxon>Bacteria</taxon>
        <taxon>Pseudomonadati</taxon>
        <taxon>Myxococcota</taxon>
        <taxon>Polyangia</taxon>
        <taxon>Polyangiales</taxon>
        <taxon>Polyangiaceae</taxon>
        <taxon>Sorangium</taxon>
    </lineage>
</organism>
<dbReference type="InterPro" id="IPR025198">
    <property type="entry name" value="PPK_N_dom"/>
</dbReference>
<keyword evidence="3 8" id="KW-0479">Metal-binding</keyword>
<feature type="domain" description="Polyphosphate kinase N-terminal" evidence="12">
    <location>
        <begin position="78"/>
        <end position="184"/>
    </location>
</feature>
<dbReference type="NCBIfam" id="NF003917">
    <property type="entry name" value="PRK05443.1-1"/>
    <property type="match status" value="1"/>
</dbReference>
<evidence type="ECO:0000256" key="5">
    <source>
        <dbReference type="ARBA" id="ARBA00022777"/>
    </source>
</evidence>
<dbReference type="InterPro" id="IPR036830">
    <property type="entry name" value="PP_kinase_middle_dom_sf"/>
</dbReference>
<evidence type="ECO:0000259" key="14">
    <source>
        <dbReference type="Pfam" id="PF17941"/>
    </source>
</evidence>
<dbReference type="Gene3D" id="1.20.58.310">
    <property type="entry name" value="Polyphosphate kinase N-terminal domain"/>
    <property type="match status" value="1"/>
</dbReference>
<proteinExistence type="inferred from homology"/>
<evidence type="ECO:0000256" key="9">
    <source>
        <dbReference type="RuleBase" id="RU003800"/>
    </source>
</evidence>
<feature type="region of interest" description="Disordered" evidence="10">
    <location>
        <begin position="1"/>
        <end position="74"/>
    </location>
</feature>
<feature type="binding site" evidence="8">
    <location>
        <position position="663"/>
    </location>
    <ligand>
        <name>ATP</name>
        <dbReference type="ChEBI" id="CHEBI:30616"/>
    </ligand>
</feature>
<feature type="compositionally biased region" description="Low complexity" evidence="10">
    <location>
        <begin position="35"/>
        <end position="51"/>
    </location>
</feature>
<dbReference type="Pfam" id="PF17941">
    <property type="entry name" value="PP_kinase_C_1"/>
    <property type="match status" value="1"/>
</dbReference>